<dbReference type="GO" id="GO:0008610">
    <property type="term" value="P:lipid biosynthetic process"/>
    <property type="evidence" value="ECO:0007669"/>
    <property type="project" value="UniProtKB-ARBA"/>
</dbReference>
<dbReference type="Gene3D" id="3.30.559.30">
    <property type="entry name" value="Nonribosomal peptide synthetase, condensation domain"/>
    <property type="match status" value="1"/>
</dbReference>
<dbReference type="InterPro" id="IPR023213">
    <property type="entry name" value="CAT-like_dom_sf"/>
</dbReference>
<dbReference type="InterPro" id="IPR009081">
    <property type="entry name" value="PP-bd_ACP"/>
</dbReference>
<dbReference type="GO" id="GO:0031177">
    <property type="term" value="F:phosphopantetheine binding"/>
    <property type="evidence" value="ECO:0007669"/>
    <property type="project" value="TreeGrafter"/>
</dbReference>
<evidence type="ECO:0000256" key="1">
    <source>
        <dbReference type="ARBA" id="ARBA00001957"/>
    </source>
</evidence>
<dbReference type="Pfam" id="PF00668">
    <property type="entry name" value="Condensation"/>
    <property type="match status" value="1"/>
</dbReference>
<dbReference type="InterPro" id="IPR036736">
    <property type="entry name" value="ACP-like_sf"/>
</dbReference>
<dbReference type="GO" id="GO:0043041">
    <property type="term" value="P:amino acid activation for nonribosomal peptide biosynthetic process"/>
    <property type="evidence" value="ECO:0007669"/>
    <property type="project" value="TreeGrafter"/>
</dbReference>
<evidence type="ECO:0000313" key="3">
    <source>
        <dbReference type="EMBL" id="GIH03461.1"/>
    </source>
</evidence>
<comment type="cofactor">
    <cofactor evidence="1">
        <name>pantetheine 4'-phosphate</name>
        <dbReference type="ChEBI" id="CHEBI:47942"/>
    </cofactor>
</comment>
<name>A0A8J3VEM5_9ACTN</name>
<sequence length="542" mass="58382">MGEADSLGGRTELLSSNQLRMWLYCQALPKTPTFHGPVAVRLDGPLHAAGLSAAVDRLAARHEILRTRFPIVGHAPVQLIEGSARVRVSWVDLTHLPPSTRDGTVLGLMDRIADHGFDYASAPAWSVVIVRLTPVQHVLALTAHHMIVDLWSIGLMIDELCDLYRTASTGLPSDLPPAPLQQAALAAQQRDRLSRARTIARQQWWRQHLNGIPAARLVPDRPSPSVPRLTSDVYQTQLDPGLSEDIRALSKDLGATVYATTFSALAVLLARWCDQTEFSVVSNTSGRLGRDAEQVVGTPVEYLIVRLDTAGDPTYRDLVTRIGEAALEAFDHMLPLDDMVQAIDPGRQLWPSPLRQLGFAVLNTPRATPSLPDVDLSPLTSIAPFTEVGISEGELWVEIFEAGSGPLGIRWQFGTGLFEPSSAQAAVQALTDVLAEAMTGPDRRLSEFAVSYRPQPVAAAVAPSSTPDDIVVESVKAAVAHVLGVDPVAERDNFFLLGGGTADAVAMAGILSTQWNVELGALEVELAPTIRGIAVAVARRMS</sequence>
<dbReference type="Proteomes" id="UP000612899">
    <property type="component" value="Unassembled WGS sequence"/>
</dbReference>
<evidence type="ECO:0000313" key="4">
    <source>
        <dbReference type="Proteomes" id="UP000612899"/>
    </source>
</evidence>
<protein>
    <recommendedName>
        <fullName evidence="2">Carrier domain-containing protein</fullName>
    </recommendedName>
</protein>
<dbReference type="SUPFAM" id="SSF52777">
    <property type="entry name" value="CoA-dependent acyltransferases"/>
    <property type="match status" value="2"/>
</dbReference>
<reference evidence="3" key="1">
    <citation type="submission" date="2021-01" db="EMBL/GenBank/DDBJ databases">
        <title>Whole genome shotgun sequence of Rhizocola hellebori NBRC 109834.</title>
        <authorList>
            <person name="Komaki H."/>
            <person name="Tamura T."/>
        </authorList>
    </citation>
    <scope>NUCLEOTIDE SEQUENCE</scope>
    <source>
        <strain evidence="3">NBRC 109834</strain>
    </source>
</reference>
<dbReference type="SUPFAM" id="SSF47336">
    <property type="entry name" value="ACP-like"/>
    <property type="match status" value="1"/>
</dbReference>
<dbReference type="PANTHER" id="PTHR45527">
    <property type="entry name" value="NONRIBOSOMAL PEPTIDE SYNTHETASE"/>
    <property type="match status" value="1"/>
</dbReference>
<dbReference type="GO" id="GO:0047527">
    <property type="term" value="F:2,3-dihydroxybenzoate-serine ligase activity"/>
    <property type="evidence" value="ECO:0007669"/>
    <property type="project" value="TreeGrafter"/>
</dbReference>
<dbReference type="Gene3D" id="3.30.559.10">
    <property type="entry name" value="Chloramphenicol acetyltransferase-like domain"/>
    <property type="match status" value="1"/>
</dbReference>
<dbReference type="InterPro" id="IPR001242">
    <property type="entry name" value="Condensation_dom"/>
</dbReference>
<dbReference type="PROSITE" id="PS50075">
    <property type="entry name" value="CARRIER"/>
    <property type="match status" value="1"/>
</dbReference>
<comment type="caution">
    <text evidence="3">The sequence shown here is derived from an EMBL/GenBank/DDBJ whole genome shotgun (WGS) entry which is preliminary data.</text>
</comment>
<dbReference type="AlphaFoldDB" id="A0A8J3VEM5"/>
<dbReference type="Gene3D" id="1.10.1200.10">
    <property type="entry name" value="ACP-like"/>
    <property type="match status" value="1"/>
</dbReference>
<accession>A0A8J3VEM5</accession>
<dbReference type="GO" id="GO:0009366">
    <property type="term" value="C:enterobactin synthetase complex"/>
    <property type="evidence" value="ECO:0007669"/>
    <property type="project" value="TreeGrafter"/>
</dbReference>
<dbReference type="EMBL" id="BONY01000007">
    <property type="protein sequence ID" value="GIH03461.1"/>
    <property type="molecule type" value="Genomic_DNA"/>
</dbReference>
<dbReference type="GO" id="GO:0005829">
    <property type="term" value="C:cytosol"/>
    <property type="evidence" value="ECO:0007669"/>
    <property type="project" value="TreeGrafter"/>
</dbReference>
<gene>
    <name evidence="3" type="ORF">Rhe02_15280</name>
</gene>
<evidence type="ECO:0000259" key="2">
    <source>
        <dbReference type="PROSITE" id="PS50075"/>
    </source>
</evidence>
<dbReference type="GO" id="GO:0009239">
    <property type="term" value="P:enterobactin biosynthetic process"/>
    <property type="evidence" value="ECO:0007669"/>
    <property type="project" value="TreeGrafter"/>
</dbReference>
<keyword evidence="4" id="KW-1185">Reference proteome</keyword>
<dbReference type="PANTHER" id="PTHR45527:SF1">
    <property type="entry name" value="FATTY ACID SYNTHASE"/>
    <property type="match status" value="1"/>
</dbReference>
<dbReference type="RefSeq" id="WP_275412601.1">
    <property type="nucleotide sequence ID" value="NZ_BONY01000007.1"/>
</dbReference>
<proteinExistence type="predicted"/>
<feature type="domain" description="Carrier" evidence="2">
    <location>
        <begin position="466"/>
        <end position="541"/>
    </location>
</feature>
<organism evidence="3 4">
    <name type="scientific">Rhizocola hellebori</name>
    <dbReference type="NCBI Taxonomy" id="1392758"/>
    <lineage>
        <taxon>Bacteria</taxon>
        <taxon>Bacillati</taxon>
        <taxon>Actinomycetota</taxon>
        <taxon>Actinomycetes</taxon>
        <taxon>Micromonosporales</taxon>
        <taxon>Micromonosporaceae</taxon>
        <taxon>Rhizocola</taxon>
    </lineage>
</organism>